<dbReference type="RefSeq" id="WP_103426737.1">
    <property type="nucleotide sequence ID" value="NZ_CP026309.1"/>
</dbReference>
<dbReference type="InterPro" id="IPR036527">
    <property type="entry name" value="SCP2_sterol-bd_dom_sf"/>
</dbReference>
<dbReference type="Pfam" id="PF13530">
    <property type="entry name" value="SCP2_2"/>
    <property type="match status" value="1"/>
</dbReference>
<evidence type="ECO:0000256" key="1">
    <source>
        <dbReference type="SAM" id="MobiDB-lite"/>
    </source>
</evidence>
<dbReference type="KEGG" id="srub:C2R22_16505"/>
<dbReference type="SUPFAM" id="SSF55729">
    <property type="entry name" value="Acyl-CoA N-acyltransferases (Nat)"/>
    <property type="match status" value="1"/>
</dbReference>
<organism evidence="4 5">
    <name type="scientific">Salinigranum rubrum</name>
    <dbReference type="NCBI Taxonomy" id="755307"/>
    <lineage>
        <taxon>Archaea</taxon>
        <taxon>Methanobacteriati</taxon>
        <taxon>Methanobacteriota</taxon>
        <taxon>Stenosarchaea group</taxon>
        <taxon>Halobacteria</taxon>
        <taxon>Halobacteriales</taxon>
        <taxon>Haloferacaceae</taxon>
        <taxon>Salinigranum</taxon>
    </lineage>
</organism>
<dbReference type="AlphaFoldDB" id="A0A2I8VMA1"/>
<dbReference type="Pfam" id="PF13527">
    <property type="entry name" value="Acetyltransf_9"/>
    <property type="match status" value="1"/>
</dbReference>
<evidence type="ECO:0000313" key="5">
    <source>
        <dbReference type="Proteomes" id="UP000236584"/>
    </source>
</evidence>
<dbReference type="Proteomes" id="UP000236584">
    <property type="component" value="Chromosome"/>
</dbReference>
<dbReference type="GO" id="GO:0030649">
    <property type="term" value="P:aminoglycoside antibiotic catabolic process"/>
    <property type="evidence" value="ECO:0007669"/>
    <property type="project" value="TreeGrafter"/>
</dbReference>
<evidence type="ECO:0000259" key="3">
    <source>
        <dbReference type="Pfam" id="PF17668"/>
    </source>
</evidence>
<dbReference type="Pfam" id="PF17668">
    <property type="entry name" value="Acetyltransf_17"/>
    <property type="match status" value="1"/>
</dbReference>
<feature type="compositionally biased region" description="Basic and acidic residues" evidence="1">
    <location>
        <begin position="60"/>
        <end position="75"/>
    </location>
</feature>
<dbReference type="InterPro" id="IPR025559">
    <property type="entry name" value="Eis_dom"/>
</dbReference>
<feature type="region of interest" description="Disordered" evidence="1">
    <location>
        <begin position="28"/>
        <end position="78"/>
    </location>
</feature>
<evidence type="ECO:0000313" key="4">
    <source>
        <dbReference type="EMBL" id="AUV83048.1"/>
    </source>
</evidence>
<dbReference type="Gene3D" id="3.40.630.30">
    <property type="match status" value="2"/>
</dbReference>
<dbReference type="Gene3D" id="3.30.1050.10">
    <property type="entry name" value="SCP2 sterol-binding domain"/>
    <property type="match status" value="1"/>
</dbReference>
<dbReference type="SUPFAM" id="SSF55718">
    <property type="entry name" value="SCP-like"/>
    <property type="match status" value="1"/>
</dbReference>
<proteinExistence type="predicted"/>
<dbReference type="InterPro" id="IPR041380">
    <property type="entry name" value="Acetyltransf_17"/>
</dbReference>
<feature type="domain" description="Enhanced intracellular survival protein" evidence="2">
    <location>
        <begin position="328"/>
        <end position="430"/>
    </location>
</feature>
<feature type="domain" description="Eis-like acetyltransferase" evidence="3">
    <location>
        <begin position="210"/>
        <end position="325"/>
    </location>
</feature>
<protein>
    <submittedName>
        <fullName evidence="4">GNAT family N-acetyltransferase</fullName>
    </submittedName>
</protein>
<name>A0A2I8VMA1_9EURY</name>
<dbReference type="EMBL" id="CP026309">
    <property type="protein sequence ID" value="AUV83048.1"/>
    <property type="molecule type" value="Genomic_DNA"/>
</dbReference>
<dbReference type="PANTHER" id="PTHR37817:SF1">
    <property type="entry name" value="N-ACETYLTRANSFERASE EIS"/>
    <property type="match status" value="1"/>
</dbReference>
<gene>
    <name evidence="4" type="ORF">C2R22_16505</name>
</gene>
<dbReference type="InterPro" id="IPR051554">
    <property type="entry name" value="Acetyltransferase_Eis"/>
</dbReference>
<keyword evidence="5" id="KW-1185">Reference proteome</keyword>
<dbReference type="InterPro" id="IPR016181">
    <property type="entry name" value="Acyl_CoA_acyltransferase"/>
</dbReference>
<reference evidence="4 5" key="1">
    <citation type="submission" date="2018-01" db="EMBL/GenBank/DDBJ databases">
        <title>Complete genome sequence of Salinigranum rubrum GX10T, an extremely halophilic archaeon isolated from a marine solar saltern.</title>
        <authorList>
            <person name="Han S."/>
        </authorList>
    </citation>
    <scope>NUCLEOTIDE SEQUENCE [LARGE SCALE GENOMIC DNA]</scope>
    <source>
        <strain evidence="4 5">GX10</strain>
    </source>
</reference>
<dbReference type="OrthoDB" id="212302at2157"/>
<sequence>MSLAYRTVLDDDEYRPVYRCLLRYAFAPERGPDPDDEPFEQPAEVEPRGLYETAGETSDGDPHPKVDAGRPRDATDVPPTNLVVAGALVDFRMRVRGAFRPVGGVTAIASPPERRRRGHVGALLDHMHEELRGRDVAVAALWPFSHAFYARFGYGRTNDYLICEFPPDALDAPAATPETEGTFRRLSADDPDDVDALVALHERSTPEPLAVARSPDWWRLRVFRTWTTERFVYGWGDGGDGGNGGLRSYLAYRVEDEGEGRTLAVDYWGAADEEAYRHLLAFLRNHDSQVAQIRFLASDASLLDRLADPDEDVTTKVKPGPMVRVVDVEAALSGLATPASDDRVVLSVRDPRYEWNDGRFAVGVEGGLTTCRAVEAGRGEAEQAVDIDVGALSRLVVGARSATDLATLGGVDGDAESVARLDALLPVETPAPYLREWF</sequence>
<evidence type="ECO:0000259" key="2">
    <source>
        <dbReference type="Pfam" id="PF13530"/>
    </source>
</evidence>
<dbReference type="GO" id="GO:0034069">
    <property type="term" value="F:aminoglycoside N-acetyltransferase activity"/>
    <property type="evidence" value="ECO:0007669"/>
    <property type="project" value="TreeGrafter"/>
</dbReference>
<dbReference type="GeneID" id="35593727"/>
<keyword evidence="4" id="KW-0808">Transferase</keyword>
<accession>A0A2I8VMA1</accession>
<dbReference type="PANTHER" id="PTHR37817">
    <property type="entry name" value="N-ACETYLTRANSFERASE EIS"/>
    <property type="match status" value="1"/>
</dbReference>